<organism evidence="2 3">
    <name type="scientific">Hibiscus sabdariffa</name>
    <name type="common">roselle</name>
    <dbReference type="NCBI Taxonomy" id="183260"/>
    <lineage>
        <taxon>Eukaryota</taxon>
        <taxon>Viridiplantae</taxon>
        <taxon>Streptophyta</taxon>
        <taxon>Embryophyta</taxon>
        <taxon>Tracheophyta</taxon>
        <taxon>Spermatophyta</taxon>
        <taxon>Magnoliopsida</taxon>
        <taxon>eudicotyledons</taxon>
        <taxon>Gunneridae</taxon>
        <taxon>Pentapetalae</taxon>
        <taxon>rosids</taxon>
        <taxon>malvids</taxon>
        <taxon>Malvales</taxon>
        <taxon>Malvaceae</taxon>
        <taxon>Malvoideae</taxon>
        <taxon>Hibiscus</taxon>
    </lineage>
</organism>
<feature type="compositionally biased region" description="Basic and acidic residues" evidence="1">
    <location>
        <begin position="363"/>
        <end position="384"/>
    </location>
</feature>
<dbReference type="EMBL" id="JBBPBM010000081">
    <property type="protein sequence ID" value="KAK8510841.1"/>
    <property type="molecule type" value="Genomic_DNA"/>
</dbReference>
<reference evidence="2 3" key="1">
    <citation type="journal article" date="2024" name="G3 (Bethesda)">
        <title>Genome assembly of Hibiscus sabdariffa L. provides insights into metabolisms of medicinal natural products.</title>
        <authorList>
            <person name="Kim T."/>
        </authorList>
    </citation>
    <scope>NUCLEOTIDE SEQUENCE [LARGE SCALE GENOMIC DNA]</scope>
    <source>
        <strain evidence="2">TK-2024</strain>
        <tissue evidence="2">Old leaves</tissue>
    </source>
</reference>
<dbReference type="PANTHER" id="PTHR36368">
    <property type="entry name" value="ATP-DEPENDENT CASEINOLYTIC PROTEASE/CROTONASE FAMILY PROTEIN"/>
    <property type="match status" value="1"/>
</dbReference>
<name>A0ABR2BUT8_9ROSI</name>
<evidence type="ECO:0000256" key="1">
    <source>
        <dbReference type="SAM" id="MobiDB-lite"/>
    </source>
</evidence>
<proteinExistence type="predicted"/>
<feature type="compositionally biased region" description="Basic and acidic residues" evidence="1">
    <location>
        <begin position="333"/>
        <end position="354"/>
    </location>
</feature>
<dbReference type="PANTHER" id="PTHR36368:SF1">
    <property type="entry name" value="ATP-DEPENDENT CASEINOLYTIC PROTEASE_CROTONASE FAMILY PROTEIN"/>
    <property type="match status" value="1"/>
</dbReference>
<evidence type="ECO:0000313" key="2">
    <source>
        <dbReference type="EMBL" id="KAK8510841.1"/>
    </source>
</evidence>
<protein>
    <submittedName>
        <fullName evidence="2">Uncharacterized protein</fullName>
    </submittedName>
</protein>
<gene>
    <name evidence="2" type="ORF">V6N12_009682</name>
</gene>
<comment type="caution">
    <text evidence="2">The sequence shown here is derived from an EMBL/GenBank/DDBJ whole genome shotgun (WGS) entry which is preliminary data.</text>
</comment>
<sequence length="473" mass="53521">MGDSDSEIPGSSCSIPSEPPDIRNWFSSYKYESFVLDTCENFGGMFSEEKESEKCDLTIGGINREKEENVDGSGEIRNADEHESFNSKEVKFSFDLTSASGKSGDSLHSLSVLSEPSDIKKWFSSYVYESPLLDANDCFESHVSRESEGEKDEFVNTDQFRADASHKICSTKLVKCSTSSVDRKSDSDPLFSEPLDIGNWFPDYVYESPVLDTNNELQDCFSKETQSSRDKFAVKGEEQDNFKTTTETKCRDEVVIGKKICSNGFGKCNSYSPIRHDEQENKPASKDLLWSVVKENLSWQGDVCREENLEPNLVFKQELNSNVYGGDSQPLDSTEKLIDRKSRLRKSSETKVDVGSHNQSPDFNERKTTHGTSDKEKDGGKDDAENGFITTRRNRVVRRNDENSQRGAECSRETRDGVTKRKVLAETTNVSVGRQWEAKAVEITGKWRCPQKSKPQRGPPLKQLRLEKWVHRV</sequence>
<dbReference type="Proteomes" id="UP001472677">
    <property type="component" value="Unassembled WGS sequence"/>
</dbReference>
<accession>A0ABR2BUT8</accession>
<evidence type="ECO:0000313" key="3">
    <source>
        <dbReference type="Proteomes" id="UP001472677"/>
    </source>
</evidence>
<keyword evidence="3" id="KW-1185">Reference proteome</keyword>
<feature type="region of interest" description="Disordered" evidence="1">
    <location>
        <begin position="322"/>
        <end position="418"/>
    </location>
</feature>
<feature type="compositionally biased region" description="Basic and acidic residues" evidence="1">
    <location>
        <begin position="398"/>
        <end position="418"/>
    </location>
</feature>